<comment type="caution">
    <text evidence="9">The sequence shown here is derived from an EMBL/GenBank/DDBJ whole genome shotgun (WGS) entry which is preliminary data.</text>
</comment>
<dbReference type="InterPro" id="IPR016166">
    <property type="entry name" value="FAD-bd_PCMH"/>
</dbReference>
<dbReference type="InterPro" id="IPR036318">
    <property type="entry name" value="FAD-bd_PCMH-like_sf"/>
</dbReference>
<proteinExistence type="inferred from homology"/>
<dbReference type="Proteomes" id="UP001454036">
    <property type="component" value="Unassembled WGS sequence"/>
</dbReference>
<dbReference type="SUPFAM" id="SSF55103">
    <property type="entry name" value="FAD-linked oxidases, C-terminal domain"/>
    <property type="match status" value="1"/>
</dbReference>
<dbReference type="GO" id="GO:0071949">
    <property type="term" value="F:FAD binding"/>
    <property type="evidence" value="ECO:0007669"/>
    <property type="project" value="InterPro"/>
</dbReference>
<evidence type="ECO:0000256" key="1">
    <source>
        <dbReference type="ARBA" id="ARBA00001974"/>
    </source>
</evidence>
<accession>A0AAV3NLS9</accession>
<evidence type="ECO:0000256" key="4">
    <source>
        <dbReference type="ARBA" id="ARBA00022630"/>
    </source>
</evidence>
<dbReference type="GO" id="GO:0019139">
    <property type="term" value="F:cytokinin dehydrogenase activity"/>
    <property type="evidence" value="ECO:0007669"/>
    <property type="project" value="UniProtKB-EC"/>
</dbReference>
<evidence type="ECO:0000256" key="3">
    <source>
        <dbReference type="ARBA" id="ARBA00011928"/>
    </source>
</evidence>
<dbReference type="InterPro" id="IPR016170">
    <property type="entry name" value="Cytok_DH_C_sf"/>
</dbReference>
<dbReference type="PROSITE" id="PS51387">
    <property type="entry name" value="FAD_PCMH"/>
    <property type="match status" value="1"/>
</dbReference>
<evidence type="ECO:0000256" key="5">
    <source>
        <dbReference type="ARBA" id="ARBA00022827"/>
    </source>
</evidence>
<dbReference type="InterPro" id="IPR016169">
    <property type="entry name" value="FAD-bd_PCMH_sub2"/>
</dbReference>
<keyword evidence="4" id="KW-0285">Flavoprotein</keyword>
<dbReference type="Pfam" id="PF01565">
    <property type="entry name" value="FAD_binding_4"/>
    <property type="match status" value="1"/>
</dbReference>
<reference evidence="9 10" key="1">
    <citation type="submission" date="2024-01" db="EMBL/GenBank/DDBJ databases">
        <title>The complete chloroplast genome sequence of Lithospermum erythrorhizon: insights into the phylogenetic relationship among Boraginaceae species and the maternal lineages of purple gromwells.</title>
        <authorList>
            <person name="Okada T."/>
            <person name="Watanabe K."/>
        </authorList>
    </citation>
    <scope>NUCLEOTIDE SEQUENCE [LARGE SCALE GENOMIC DNA]</scope>
</reference>
<organism evidence="9 10">
    <name type="scientific">Lithospermum erythrorhizon</name>
    <name type="common">Purple gromwell</name>
    <name type="synonym">Lithospermum officinale var. erythrorhizon</name>
    <dbReference type="NCBI Taxonomy" id="34254"/>
    <lineage>
        <taxon>Eukaryota</taxon>
        <taxon>Viridiplantae</taxon>
        <taxon>Streptophyta</taxon>
        <taxon>Embryophyta</taxon>
        <taxon>Tracheophyta</taxon>
        <taxon>Spermatophyta</taxon>
        <taxon>Magnoliopsida</taxon>
        <taxon>eudicotyledons</taxon>
        <taxon>Gunneridae</taxon>
        <taxon>Pentapetalae</taxon>
        <taxon>asterids</taxon>
        <taxon>lamiids</taxon>
        <taxon>Boraginales</taxon>
        <taxon>Boraginaceae</taxon>
        <taxon>Boraginoideae</taxon>
        <taxon>Lithospermeae</taxon>
        <taxon>Lithospermum</taxon>
    </lineage>
</organism>
<comment type="catalytic activity">
    <reaction evidence="7">
        <text>N(6)-dimethylallyladenine + A + H2O = 3-methyl-2-butenal + adenine + AH2</text>
        <dbReference type="Rhea" id="RHEA:13625"/>
        <dbReference type="ChEBI" id="CHEBI:13193"/>
        <dbReference type="ChEBI" id="CHEBI:15377"/>
        <dbReference type="ChEBI" id="CHEBI:15825"/>
        <dbReference type="ChEBI" id="CHEBI:16708"/>
        <dbReference type="ChEBI" id="CHEBI:17499"/>
        <dbReference type="ChEBI" id="CHEBI:17660"/>
        <dbReference type="EC" id="1.5.99.12"/>
    </reaction>
</comment>
<dbReference type="Pfam" id="PF09265">
    <property type="entry name" value="Cytokin-bind"/>
    <property type="match status" value="1"/>
</dbReference>
<dbReference type="InterPro" id="IPR015345">
    <property type="entry name" value="Cytokinin_DH_FAD/cytokin-bd"/>
</dbReference>
<keyword evidence="10" id="KW-1185">Reference proteome</keyword>
<evidence type="ECO:0000259" key="8">
    <source>
        <dbReference type="PROSITE" id="PS51387"/>
    </source>
</evidence>
<keyword evidence="6" id="KW-0560">Oxidoreductase</keyword>
<dbReference type="Gene3D" id="3.40.462.10">
    <property type="entry name" value="FAD-linked oxidases, C-terminal domain"/>
    <property type="match status" value="1"/>
</dbReference>
<evidence type="ECO:0000313" key="10">
    <source>
        <dbReference type="Proteomes" id="UP001454036"/>
    </source>
</evidence>
<comment type="similarity">
    <text evidence="2">Belongs to the oxygen-dependent FAD-linked oxidoreductase family.</text>
</comment>
<evidence type="ECO:0000256" key="6">
    <source>
        <dbReference type="ARBA" id="ARBA00023002"/>
    </source>
</evidence>
<dbReference type="InterPro" id="IPR050432">
    <property type="entry name" value="FAD-linked_Oxidoreductases_BP"/>
</dbReference>
<dbReference type="AlphaFoldDB" id="A0AAV3NLS9"/>
<dbReference type="SUPFAM" id="SSF56176">
    <property type="entry name" value="FAD-binding/transporter-associated domain-like"/>
    <property type="match status" value="1"/>
</dbReference>
<evidence type="ECO:0000313" key="9">
    <source>
        <dbReference type="EMBL" id="GAA0139892.1"/>
    </source>
</evidence>
<sequence length="532" mass="59450">MIAYLERFDSIPSSENQEYDDITTLSDGLEIQGSIDYRSTTTTSAGKDFGGMQFSQPLAVIKPASSDDIVSVVKLASRSQHLRVAARGNGHSINGQAMAHRGLVIDMNAMDKNNNNNNANNNKIQVYYFAGGDFGGAAACVDVCGGALWGDVLRKCVKGYGLAPRSWTDYLDLTVGGTLSNAGVSGQAFRYGPQTENVVEMEIVTGKGEVVVCSHSQNCDLFFGVLGGLGQFGIITRARVLLQPAPQMVRWIRVVYSEFSDFTQDAEFLVSIGEGGDSFDYVEGFMFVNSDDPVNGWASIPLDDPEQEFDPCFLPSSSGPVLYCLEVALHYNHGQSSTVDMVVERLLRELNFCEGLRFEVDLSYMDFLMRVNRAEHQARKSGIWDAPHPWLNMFISKSNIAEFDRLVFKKILKHGVGGPILVYPLIRNKWDNRTSVVLPEGDDDIFYLVALLRFSPKGTQVEESIAQNREIVKCCIRNGFDFKLYLPHYESKEEWKRHFGDKWTTFVERKDKFDPLAILAPGQKIFTRNSRF</sequence>
<dbReference type="InterPro" id="IPR006094">
    <property type="entry name" value="Oxid_FAD_bind_N"/>
</dbReference>
<dbReference type="PANTHER" id="PTHR13878:SF112">
    <property type="entry name" value="CYTOKININ DEHYDROGENASE 7"/>
    <property type="match status" value="1"/>
</dbReference>
<feature type="domain" description="FAD-binding PCMH-type" evidence="8">
    <location>
        <begin position="53"/>
        <end position="245"/>
    </location>
</feature>
<dbReference type="Gene3D" id="3.30.465.10">
    <property type="match status" value="1"/>
</dbReference>
<dbReference type="InterPro" id="IPR016167">
    <property type="entry name" value="FAD-bd_PCMH_sub1"/>
</dbReference>
<keyword evidence="5" id="KW-0274">FAD</keyword>
<gene>
    <name evidence="9" type="ORF">LIER_01351</name>
</gene>
<dbReference type="InterPro" id="IPR016164">
    <property type="entry name" value="FAD-linked_Oxase-like_C"/>
</dbReference>
<dbReference type="Gene3D" id="3.30.43.10">
    <property type="entry name" value="Uridine Diphospho-n-acetylenolpyruvylglucosamine Reductase, domain 2"/>
    <property type="match status" value="1"/>
</dbReference>
<dbReference type="GO" id="GO:0009690">
    <property type="term" value="P:cytokinin metabolic process"/>
    <property type="evidence" value="ECO:0007669"/>
    <property type="project" value="InterPro"/>
</dbReference>
<protein>
    <recommendedName>
        <fullName evidence="3">cytokinin dehydrogenase</fullName>
        <ecNumber evidence="3">1.5.99.12</ecNumber>
    </recommendedName>
</protein>
<evidence type="ECO:0000256" key="2">
    <source>
        <dbReference type="ARBA" id="ARBA00005466"/>
    </source>
</evidence>
<name>A0AAV3NLS9_LITER</name>
<evidence type="ECO:0000256" key="7">
    <source>
        <dbReference type="ARBA" id="ARBA00048224"/>
    </source>
</evidence>
<comment type="cofactor">
    <cofactor evidence="1">
        <name>FAD</name>
        <dbReference type="ChEBI" id="CHEBI:57692"/>
    </cofactor>
</comment>
<dbReference type="EC" id="1.5.99.12" evidence="3"/>
<dbReference type="PANTHER" id="PTHR13878">
    <property type="entry name" value="GULONOLACTONE OXIDASE"/>
    <property type="match status" value="1"/>
</dbReference>
<dbReference type="EMBL" id="BAABME010000129">
    <property type="protein sequence ID" value="GAA0139892.1"/>
    <property type="molecule type" value="Genomic_DNA"/>
</dbReference>